<dbReference type="RefSeq" id="WP_133615239.1">
    <property type="nucleotide sequence ID" value="NZ_SNYW01000014.1"/>
</dbReference>
<evidence type="ECO:0000256" key="1">
    <source>
        <dbReference type="SAM" id="Phobius"/>
    </source>
</evidence>
<keyword evidence="1" id="KW-0472">Membrane</keyword>
<name>A0A4R6WH68_9PROT</name>
<dbReference type="AlphaFoldDB" id="A0A4R6WH68"/>
<sequence length="72" mass="8145">MKLEPVVKNQSAPRKTWPRWARRGIQENLAVALILLGVVMLVQPFSIVLYGYSFVTVLVGVVMFIIVSKFPE</sequence>
<evidence type="ECO:0000313" key="2">
    <source>
        <dbReference type="EMBL" id="TDQ77661.1"/>
    </source>
</evidence>
<dbReference type="OrthoDB" id="9807249at2"/>
<protein>
    <submittedName>
        <fullName evidence="2">Uncharacterized protein</fullName>
    </submittedName>
</protein>
<dbReference type="EMBL" id="SNYW01000014">
    <property type="protein sequence ID" value="TDQ77661.1"/>
    <property type="molecule type" value="Genomic_DNA"/>
</dbReference>
<accession>A0A4R6WH68</accession>
<comment type="caution">
    <text evidence="2">The sequence shown here is derived from an EMBL/GenBank/DDBJ whole genome shotgun (WGS) entry which is preliminary data.</text>
</comment>
<proteinExistence type="predicted"/>
<evidence type="ECO:0000313" key="3">
    <source>
        <dbReference type="Proteomes" id="UP000295783"/>
    </source>
</evidence>
<reference evidence="2 3" key="1">
    <citation type="submission" date="2019-03" db="EMBL/GenBank/DDBJ databases">
        <title>Genomic Encyclopedia of Type Strains, Phase III (KMG-III): the genomes of soil and plant-associated and newly described type strains.</title>
        <authorList>
            <person name="Whitman W."/>
        </authorList>
    </citation>
    <scope>NUCLEOTIDE SEQUENCE [LARGE SCALE GENOMIC DNA]</scope>
    <source>
        <strain evidence="2 3">CGMCC 1.7660</strain>
    </source>
</reference>
<feature type="transmembrane region" description="Helical" evidence="1">
    <location>
        <begin position="24"/>
        <end position="43"/>
    </location>
</feature>
<keyword evidence="3" id="KW-1185">Reference proteome</keyword>
<feature type="transmembrane region" description="Helical" evidence="1">
    <location>
        <begin position="49"/>
        <end position="67"/>
    </location>
</feature>
<dbReference type="Proteomes" id="UP000295783">
    <property type="component" value="Unassembled WGS sequence"/>
</dbReference>
<keyword evidence="1" id="KW-1133">Transmembrane helix</keyword>
<keyword evidence="1" id="KW-0812">Transmembrane</keyword>
<gene>
    <name evidence="2" type="ORF">A8950_3816</name>
</gene>
<organism evidence="2 3">
    <name type="scientific">Dongia mobilis</name>
    <dbReference type="NCBI Taxonomy" id="578943"/>
    <lineage>
        <taxon>Bacteria</taxon>
        <taxon>Pseudomonadati</taxon>
        <taxon>Pseudomonadota</taxon>
        <taxon>Alphaproteobacteria</taxon>
        <taxon>Rhodospirillales</taxon>
        <taxon>Dongiaceae</taxon>
        <taxon>Dongia</taxon>
    </lineage>
</organism>